<evidence type="ECO:0000256" key="3">
    <source>
        <dbReference type="ARBA" id="ARBA00022618"/>
    </source>
</evidence>
<dbReference type="RefSeq" id="WP_167677078.1">
    <property type="nucleotide sequence ID" value="NZ_CP050313.1"/>
</dbReference>
<dbReference type="AlphaFoldDB" id="A0A6G9QIK8"/>
<protein>
    <recommendedName>
        <fullName evidence="2 6">Cell division topological specificity factor</fullName>
    </recommendedName>
</protein>
<dbReference type="InterPro" id="IPR036707">
    <property type="entry name" value="MinE_sf"/>
</dbReference>
<dbReference type="FunFam" id="3.30.1070.10:FF:000001">
    <property type="entry name" value="Cell division topological specificity factor"/>
    <property type="match status" value="1"/>
</dbReference>
<dbReference type="Gene3D" id="3.30.1070.10">
    <property type="entry name" value="Cell division topological specificity factor MinE"/>
    <property type="match status" value="1"/>
</dbReference>
<reference evidence="7 8" key="1">
    <citation type="submission" date="2020-03" db="EMBL/GenBank/DDBJ databases">
        <title>Complete genome sequence of Shewanella sp.</title>
        <authorList>
            <person name="Kim Y.-S."/>
            <person name="Kim S.-J."/>
            <person name="Jung H.-K."/>
            <person name="Kim K.-H."/>
        </authorList>
    </citation>
    <scope>NUCLEOTIDE SEQUENCE [LARGE SCALE GENOMIC DNA]</scope>
    <source>
        <strain evidence="7 8">PN3F2</strain>
    </source>
</reference>
<dbReference type="NCBIfam" id="TIGR01215">
    <property type="entry name" value="minE"/>
    <property type="match status" value="1"/>
</dbReference>
<sequence>MSILDYFRSNKKPNTASLAKERLQIIVAHQRGQRGAPDYLPKMKQEIIEVIRKYVQISEDQVSVQLDQNDDNLSVLELNVTLPDTK</sequence>
<dbReference type="KEGG" id="saes:HBH39_07695"/>
<comment type="function">
    <text evidence="5 6">Prevents the cell division inhibition by proteins MinC and MinD at internal division sites while permitting inhibition at polar sites. This ensures cell division at the proper site by restricting the formation of a division septum at the midpoint of the long axis of the cell.</text>
</comment>
<dbReference type="SUPFAM" id="SSF55229">
    <property type="entry name" value="Cell division protein MinE topological specificity domain"/>
    <property type="match status" value="1"/>
</dbReference>
<evidence type="ECO:0000313" key="8">
    <source>
        <dbReference type="Proteomes" id="UP000502608"/>
    </source>
</evidence>
<evidence type="ECO:0000256" key="2">
    <source>
        <dbReference type="ARBA" id="ARBA00020112"/>
    </source>
</evidence>
<organism evidence="7 8">
    <name type="scientific">Shewanella aestuarii</name>
    <dbReference type="NCBI Taxonomy" id="1028752"/>
    <lineage>
        <taxon>Bacteria</taxon>
        <taxon>Pseudomonadati</taxon>
        <taxon>Pseudomonadota</taxon>
        <taxon>Gammaproteobacteria</taxon>
        <taxon>Alteromonadales</taxon>
        <taxon>Shewanellaceae</taxon>
        <taxon>Shewanella</taxon>
    </lineage>
</organism>
<dbReference type="NCBIfam" id="NF001422">
    <property type="entry name" value="PRK00296.1"/>
    <property type="match status" value="1"/>
</dbReference>
<keyword evidence="4 6" id="KW-0131">Cell cycle</keyword>
<evidence type="ECO:0000256" key="4">
    <source>
        <dbReference type="ARBA" id="ARBA00023306"/>
    </source>
</evidence>
<dbReference type="Proteomes" id="UP000502608">
    <property type="component" value="Chromosome"/>
</dbReference>
<dbReference type="EMBL" id="CP050313">
    <property type="protein sequence ID" value="QIR14380.1"/>
    <property type="molecule type" value="Genomic_DNA"/>
</dbReference>
<dbReference type="Pfam" id="PF03776">
    <property type="entry name" value="MinE"/>
    <property type="match status" value="1"/>
</dbReference>
<dbReference type="GO" id="GO:0051301">
    <property type="term" value="P:cell division"/>
    <property type="evidence" value="ECO:0007669"/>
    <property type="project" value="UniProtKB-KW"/>
</dbReference>
<proteinExistence type="inferred from homology"/>
<keyword evidence="3 6" id="KW-0132">Cell division</keyword>
<evidence type="ECO:0000256" key="6">
    <source>
        <dbReference type="HAMAP-Rule" id="MF_00262"/>
    </source>
</evidence>
<evidence type="ECO:0000256" key="1">
    <source>
        <dbReference type="ARBA" id="ARBA00008168"/>
    </source>
</evidence>
<gene>
    <name evidence="6 7" type="primary">minE</name>
    <name evidence="7" type="ORF">HBH39_07695</name>
</gene>
<dbReference type="GO" id="GO:0032955">
    <property type="term" value="P:regulation of division septum assembly"/>
    <property type="evidence" value="ECO:0007669"/>
    <property type="project" value="InterPro"/>
</dbReference>
<dbReference type="HAMAP" id="MF_00262">
    <property type="entry name" value="MinE"/>
    <property type="match status" value="1"/>
</dbReference>
<comment type="similarity">
    <text evidence="1 6">Belongs to the MinE family.</text>
</comment>
<evidence type="ECO:0000313" key="7">
    <source>
        <dbReference type="EMBL" id="QIR14380.1"/>
    </source>
</evidence>
<dbReference type="InterPro" id="IPR005527">
    <property type="entry name" value="MinE"/>
</dbReference>
<accession>A0A6G9QIK8</accession>
<name>A0A6G9QIK8_9GAMM</name>
<keyword evidence="8" id="KW-1185">Reference proteome</keyword>
<dbReference type="GO" id="GO:0042802">
    <property type="term" value="F:identical protein binding"/>
    <property type="evidence" value="ECO:0007669"/>
    <property type="project" value="UniProtKB-ARBA"/>
</dbReference>
<evidence type="ECO:0000256" key="5">
    <source>
        <dbReference type="ARBA" id="ARBA00025265"/>
    </source>
</evidence>